<dbReference type="Pfam" id="PF10551">
    <property type="entry name" value="MULE"/>
    <property type="match status" value="1"/>
</dbReference>
<gene>
    <name evidence="2" type="ORF">A2U01_0011588</name>
</gene>
<keyword evidence="3" id="KW-1185">Reference proteome</keyword>
<dbReference type="InterPro" id="IPR018289">
    <property type="entry name" value="MULE_transposase_dom"/>
</dbReference>
<evidence type="ECO:0000313" key="3">
    <source>
        <dbReference type="Proteomes" id="UP000265520"/>
    </source>
</evidence>
<dbReference type="InterPro" id="IPR052579">
    <property type="entry name" value="Zinc_finger_SWIM"/>
</dbReference>
<evidence type="ECO:0000259" key="1">
    <source>
        <dbReference type="Pfam" id="PF10551"/>
    </source>
</evidence>
<feature type="non-terminal residue" evidence="2">
    <location>
        <position position="377"/>
    </location>
</feature>
<name>A0A392MSY3_9FABA</name>
<organism evidence="2 3">
    <name type="scientific">Trifolium medium</name>
    <dbReference type="NCBI Taxonomy" id="97028"/>
    <lineage>
        <taxon>Eukaryota</taxon>
        <taxon>Viridiplantae</taxon>
        <taxon>Streptophyta</taxon>
        <taxon>Embryophyta</taxon>
        <taxon>Tracheophyta</taxon>
        <taxon>Spermatophyta</taxon>
        <taxon>Magnoliopsida</taxon>
        <taxon>eudicotyledons</taxon>
        <taxon>Gunneridae</taxon>
        <taxon>Pentapetalae</taxon>
        <taxon>rosids</taxon>
        <taxon>fabids</taxon>
        <taxon>Fabales</taxon>
        <taxon>Fabaceae</taxon>
        <taxon>Papilionoideae</taxon>
        <taxon>50 kb inversion clade</taxon>
        <taxon>NPAAA clade</taxon>
        <taxon>Hologalegina</taxon>
        <taxon>IRL clade</taxon>
        <taxon>Trifolieae</taxon>
        <taxon>Trifolium</taxon>
    </lineage>
</organism>
<accession>A0A392MSY3</accession>
<dbReference type="Proteomes" id="UP000265520">
    <property type="component" value="Unassembled WGS sequence"/>
</dbReference>
<protein>
    <submittedName>
        <fullName evidence="2">Protein FAR1-RELATED SEQUENCE 6-like</fullName>
    </submittedName>
</protein>
<proteinExistence type="predicted"/>
<dbReference type="PANTHER" id="PTHR31569">
    <property type="entry name" value="SWIM-TYPE DOMAIN-CONTAINING PROTEIN"/>
    <property type="match status" value="1"/>
</dbReference>
<dbReference type="EMBL" id="LXQA010018818">
    <property type="protein sequence ID" value="MCH90666.1"/>
    <property type="molecule type" value="Genomic_DNA"/>
</dbReference>
<sequence length="377" mass="42619">MVGATSTGMTFNVAFAFMSNEKEENFTWTLQQCRSLLRSEGLGPKVTVTDRDTALMNSVAQVFPDASPLVCRYHVLKNVTAKCKSLCKTRDGDQMSHSEVVNLVTDSFVAVLDAPTKETYAQAVVEFRKVCEKWPIFRNYVQKTVLDTDETKVVKAWTNDIMHFGNTTTNRAEGAHGVLKKYLSDGNGDFIKVWEAIEKMLTNQFSGIKTSFGQSLSVEEHRYGEHNNFLYPLIKFKISRTALDFIFYEAKRVVDCGSDPKKCGCVIRKTYGLPCACVIAKKIRNRRPIRLDEINMHWKKLVIENGEDVEGGDEEIDDYSCTAEFEAIKERLKSVDVIMKADIRDKLRQIAFPETTTMTSPIVSTKAKVVKNRGARI</sequence>
<feature type="domain" description="MULE transposase" evidence="1">
    <location>
        <begin position="2"/>
        <end position="78"/>
    </location>
</feature>
<evidence type="ECO:0000313" key="2">
    <source>
        <dbReference type="EMBL" id="MCH90666.1"/>
    </source>
</evidence>
<reference evidence="2 3" key="1">
    <citation type="journal article" date="2018" name="Front. Plant Sci.">
        <title>Red Clover (Trifolium pratense) and Zigzag Clover (T. medium) - A Picture of Genomic Similarities and Differences.</title>
        <authorList>
            <person name="Dluhosova J."/>
            <person name="Istvanek J."/>
            <person name="Nedelnik J."/>
            <person name="Repkova J."/>
        </authorList>
    </citation>
    <scope>NUCLEOTIDE SEQUENCE [LARGE SCALE GENOMIC DNA]</scope>
    <source>
        <strain evidence="3">cv. 10/8</strain>
        <tissue evidence="2">Leaf</tissue>
    </source>
</reference>
<comment type="caution">
    <text evidence="2">The sequence shown here is derived from an EMBL/GenBank/DDBJ whole genome shotgun (WGS) entry which is preliminary data.</text>
</comment>
<dbReference type="AlphaFoldDB" id="A0A392MSY3"/>
<dbReference type="PANTHER" id="PTHR31569:SF4">
    <property type="entry name" value="SWIM-TYPE DOMAIN-CONTAINING PROTEIN"/>
    <property type="match status" value="1"/>
</dbReference>